<keyword evidence="1" id="KW-1185">Reference proteome</keyword>
<protein>
    <submittedName>
        <fullName evidence="2">Uncharacterized protein</fullName>
    </submittedName>
</protein>
<evidence type="ECO:0000313" key="2">
    <source>
        <dbReference type="WBParaSite" id="HCON_00068620-00001"/>
    </source>
</evidence>
<name>A0A7I4Y8C6_HAECO</name>
<sequence length="51" mass="5566">MPRPTIGHSIDTTKCEGIGPGIVAQKRGSQFFQILRQNNSLSERDPIADQG</sequence>
<organism evidence="1 2">
    <name type="scientific">Haemonchus contortus</name>
    <name type="common">Barber pole worm</name>
    <dbReference type="NCBI Taxonomy" id="6289"/>
    <lineage>
        <taxon>Eukaryota</taxon>
        <taxon>Metazoa</taxon>
        <taxon>Ecdysozoa</taxon>
        <taxon>Nematoda</taxon>
        <taxon>Chromadorea</taxon>
        <taxon>Rhabditida</taxon>
        <taxon>Rhabditina</taxon>
        <taxon>Rhabditomorpha</taxon>
        <taxon>Strongyloidea</taxon>
        <taxon>Trichostrongylidae</taxon>
        <taxon>Haemonchus</taxon>
    </lineage>
</organism>
<accession>A0A7I4Y8C6</accession>
<reference evidence="2" key="1">
    <citation type="submission" date="2020-12" db="UniProtKB">
        <authorList>
            <consortium name="WormBaseParasite"/>
        </authorList>
    </citation>
    <scope>IDENTIFICATION</scope>
    <source>
        <strain evidence="2">MHco3</strain>
    </source>
</reference>
<dbReference type="Proteomes" id="UP000025227">
    <property type="component" value="Unplaced"/>
</dbReference>
<dbReference type="WBParaSite" id="HCON_00068620-00001">
    <property type="protein sequence ID" value="HCON_00068620-00001"/>
    <property type="gene ID" value="HCON_00068620"/>
</dbReference>
<proteinExistence type="predicted"/>
<evidence type="ECO:0000313" key="1">
    <source>
        <dbReference type="Proteomes" id="UP000025227"/>
    </source>
</evidence>
<dbReference type="AlphaFoldDB" id="A0A7I4Y8C6"/>